<dbReference type="SUPFAM" id="SSF53098">
    <property type="entry name" value="Ribonuclease H-like"/>
    <property type="match status" value="1"/>
</dbReference>
<dbReference type="Proteomes" id="UP000078542">
    <property type="component" value="Unassembled WGS sequence"/>
</dbReference>
<dbReference type="AlphaFoldDB" id="A0A151K1Q5"/>
<accession>A0A151K1Q5</accession>
<sequence length="88" mass="10315">MPEELKYYFHQGNIPVENNPIEYWLSHSNKNLQDLAIKYFSVIGTSVPSERVFSRAGRIMSDDRNKLSGDHLDKILFLTSLEKEDWKL</sequence>
<evidence type="ECO:0000313" key="2">
    <source>
        <dbReference type="EMBL" id="KYN50002.1"/>
    </source>
</evidence>
<organism evidence="2 3">
    <name type="scientific">Cyphomyrmex costatus</name>
    <dbReference type="NCBI Taxonomy" id="456900"/>
    <lineage>
        <taxon>Eukaryota</taxon>
        <taxon>Metazoa</taxon>
        <taxon>Ecdysozoa</taxon>
        <taxon>Arthropoda</taxon>
        <taxon>Hexapoda</taxon>
        <taxon>Insecta</taxon>
        <taxon>Pterygota</taxon>
        <taxon>Neoptera</taxon>
        <taxon>Endopterygota</taxon>
        <taxon>Hymenoptera</taxon>
        <taxon>Apocrita</taxon>
        <taxon>Aculeata</taxon>
        <taxon>Formicoidea</taxon>
        <taxon>Formicidae</taxon>
        <taxon>Myrmicinae</taxon>
        <taxon>Cyphomyrmex</taxon>
    </lineage>
</organism>
<gene>
    <name evidence="2" type="ORF">ALC62_00029</name>
</gene>
<comment type="caution">
    <text evidence="2">The sequence shown here is derived from an EMBL/GenBank/DDBJ whole genome shotgun (WGS) entry which is preliminary data.</text>
</comment>
<keyword evidence="3" id="KW-1185">Reference proteome</keyword>
<evidence type="ECO:0000313" key="3">
    <source>
        <dbReference type="Proteomes" id="UP000078542"/>
    </source>
</evidence>
<dbReference type="InterPro" id="IPR012337">
    <property type="entry name" value="RNaseH-like_sf"/>
</dbReference>
<dbReference type="Pfam" id="PF05699">
    <property type="entry name" value="Dimer_Tnp_hAT"/>
    <property type="match status" value="1"/>
</dbReference>
<evidence type="ECO:0000259" key="1">
    <source>
        <dbReference type="Pfam" id="PF05699"/>
    </source>
</evidence>
<reference evidence="2 3" key="1">
    <citation type="submission" date="2016-03" db="EMBL/GenBank/DDBJ databases">
        <title>Cyphomyrmex costatus WGS genome.</title>
        <authorList>
            <person name="Nygaard S."/>
            <person name="Hu H."/>
            <person name="Boomsma J."/>
            <person name="Zhang G."/>
        </authorList>
    </citation>
    <scope>NUCLEOTIDE SEQUENCE [LARGE SCALE GENOMIC DNA]</scope>
    <source>
        <strain evidence="2">MS0001</strain>
        <tissue evidence="2">Whole body</tissue>
    </source>
</reference>
<dbReference type="PANTHER" id="PTHR47611">
    <property type="entry name" value="HAT DIMERISATION DOMAIN, C-TERMINAL"/>
    <property type="match status" value="1"/>
</dbReference>
<dbReference type="InterPro" id="IPR008906">
    <property type="entry name" value="HATC_C_dom"/>
</dbReference>
<dbReference type="EMBL" id="LKEX01008425">
    <property type="protein sequence ID" value="KYN50002.1"/>
    <property type="molecule type" value="Genomic_DNA"/>
</dbReference>
<protein>
    <recommendedName>
        <fullName evidence="1">HAT C-terminal dimerisation domain-containing protein</fullName>
    </recommendedName>
</protein>
<feature type="domain" description="HAT C-terminal dimerisation" evidence="1">
    <location>
        <begin position="4"/>
        <end position="79"/>
    </location>
</feature>
<proteinExistence type="predicted"/>
<dbReference type="PANTHER" id="PTHR47611:SF3">
    <property type="entry name" value="HAT C-TERMINAL DIMERISATION DOMAIN-CONTAINING PROTEIN"/>
    <property type="match status" value="1"/>
</dbReference>
<name>A0A151K1Q5_9HYME</name>
<dbReference type="GO" id="GO:0046983">
    <property type="term" value="F:protein dimerization activity"/>
    <property type="evidence" value="ECO:0007669"/>
    <property type="project" value="InterPro"/>
</dbReference>